<keyword evidence="1" id="KW-0812">Transmembrane</keyword>
<accession>A0A9E6Y2N4</accession>
<gene>
    <name evidence="2" type="ORF">DSM104329_04786</name>
</gene>
<feature type="transmembrane region" description="Helical" evidence="1">
    <location>
        <begin position="31"/>
        <end position="50"/>
    </location>
</feature>
<dbReference type="Proteomes" id="UP001162834">
    <property type="component" value="Chromosome"/>
</dbReference>
<dbReference type="AlphaFoldDB" id="A0A9E6Y2N4"/>
<dbReference type="EMBL" id="CP087164">
    <property type="protein sequence ID" value="UGS38362.1"/>
    <property type="molecule type" value="Genomic_DNA"/>
</dbReference>
<organism evidence="2 3">
    <name type="scientific">Capillimicrobium parvum</name>
    <dbReference type="NCBI Taxonomy" id="2884022"/>
    <lineage>
        <taxon>Bacteria</taxon>
        <taxon>Bacillati</taxon>
        <taxon>Actinomycetota</taxon>
        <taxon>Thermoleophilia</taxon>
        <taxon>Solirubrobacterales</taxon>
        <taxon>Capillimicrobiaceae</taxon>
        <taxon>Capillimicrobium</taxon>
    </lineage>
</organism>
<feature type="transmembrane region" description="Helical" evidence="1">
    <location>
        <begin position="6"/>
        <end position="24"/>
    </location>
</feature>
<protein>
    <submittedName>
        <fullName evidence="2">Uncharacterized protein</fullName>
    </submittedName>
</protein>
<keyword evidence="1" id="KW-0472">Membrane</keyword>
<keyword evidence="1" id="KW-1133">Transmembrane helix</keyword>
<dbReference type="RefSeq" id="WP_259312384.1">
    <property type="nucleotide sequence ID" value="NZ_CP087164.1"/>
</dbReference>
<keyword evidence="3" id="KW-1185">Reference proteome</keyword>
<evidence type="ECO:0000256" key="1">
    <source>
        <dbReference type="SAM" id="Phobius"/>
    </source>
</evidence>
<evidence type="ECO:0000313" key="2">
    <source>
        <dbReference type="EMBL" id="UGS38362.1"/>
    </source>
</evidence>
<reference evidence="2" key="1">
    <citation type="journal article" date="2022" name="Int. J. Syst. Evol. Microbiol.">
        <title>Pseudomonas aegrilactucae sp. nov. and Pseudomonas morbosilactucae sp. nov., pathogens causing bacterial rot of lettuce in Japan.</title>
        <authorList>
            <person name="Sawada H."/>
            <person name="Fujikawa T."/>
            <person name="Satou M."/>
        </authorList>
    </citation>
    <scope>NUCLEOTIDE SEQUENCE</scope>
    <source>
        <strain evidence="2">0166_1</strain>
    </source>
</reference>
<proteinExistence type="predicted"/>
<name>A0A9E6Y2N4_9ACTN</name>
<sequence length="151" mass="16200">MTDTVRAWAAWWVISAALWLALVDRNALDELVTGAVAAAIAATGAVLVRSQRERLTRVRPVWALRVLRSSAGLVTDLPLLVAVLWRRGVLRRDEHGRIVERPFASTEADDPVQAGDRAAAQAVGSLAPAGVVVDVDVDRGVIVEHRLEAAG</sequence>
<dbReference type="KEGG" id="sbae:DSM104329_04786"/>
<evidence type="ECO:0000313" key="3">
    <source>
        <dbReference type="Proteomes" id="UP001162834"/>
    </source>
</evidence>